<proteinExistence type="predicted"/>
<gene>
    <name evidence="1" type="ORF">CP10881SC42_0610</name>
</gene>
<dbReference type="EMBL" id="ATND01000002">
    <property type="protein sequence ID" value="EPP38387.1"/>
    <property type="molecule type" value="Genomic_DNA"/>
</dbReference>
<reference evidence="1" key="1">
    <citation type="submission" date="2013-04" db="EMBL/GenBank/DDBJ databases">
        <title>Genome sequence of Chlamydia psittaci 10_881_SC42.</title>
        <authorList>
            <person name="Huot-Creasy H."/>
            <person name="McCracken C.L."/>
            <person name="Humphries M."/>
            <person name="Sachse K."/>
            <person name="Laroucau K."/>
            <person name="Bavoil P."/>
            <person name="Myers G.S."/>
        </authorList>
    </citation>
    <scope>NUCLEOTIDE SEQUENCE [LARGE SCALE GENOMIC DNA]</scope>
    <source>
        <strain evidence="1">10_881_SC42</strain>
    </source>
</reference>
<dbReference type="Proteomes" id="UP000014821">
    <property type="component" value="Unassembled WGS sequence"/>
</dbReference>
<sequence>MKMKWSLSLLIFTSPMLLLPGCTLIPQEYCSTPPTHSVYPE</sequence>
<keyword evidence="1" id="KW-0449">Lipoprotein</keyword>
<organism evidence="1 2">
    <name type="scientific">Chlamydia avium</name>
    <dbReference type="NCBI Taxonomy" id="1457141"/>
    <lineage>
        <taxon>Bacteria</taxon>
        <taxon>Pseudomonadati</taxon>
        <taxon>Chlamydiota</taxon>
        <taxon>Chlamydiia</taxon>
        <taxon>Chlamydiales</taxon>
        <taxon>Chlamydiaceae</taxon>
        <taxon>Chlamydia/Chlamydophila group</taxon>
        <taxon>Chlamydia</taxon>
    </lineage>
</organism>
<evidence type="ECO:0000313" key="2">
    <source>
        <dbReference type="Proteomes" id="UP000014821"/>
    </source>
</evidence>
<protein>
    <submittedName>
        <fullName evidence="1">Lipoprotein</fullName>
    </submittedName>
</protein>
<evidence type="ECO:0000313" key="1">
    <source>
        <dbReference type="EMBL" id="EPP38387.1"/>
    </source>
</evidence>
<name>A0ABN0MS95_9CHLA</name>
<keyword evidence="2" id="KW-1185">Reference proteome</keyword>
<accession>A0ABN0MS95</accession>
<comment type="caution">
    <text evidence="1">The sequence shown here is derived from an EMBL/GenBank/DDBJ whole genome shotgun (WGS) entry which is preliminary data.</text>
</comment>